<proteinExistence type="predicted"/>
<name>A0ABQ7Z1E2_BRANA</name>
<accession>A0ABQ7Z1E2</accession>
<organism evidence="1 2">
    <name type="scientific">Brassica napus</name>
    <name type="common">Rape</name>
    <dbReference type="NCBI Taxonomy" id="3708"/>
    <lineage>
        <taxon>Eukaryota</taxon>
        <taxon>Viridiplantae</taxon>
        <taxon>Streptophyta</taxon>
        <taxon>Embryophyta</taxon>
        <taxon>Tracheophyta</taxon>
        <taxon>Spermatophyta</taxon>
        <taxon>Magnoliopsida</taxon>
        <taxon>eudicotyledons</taxon>
        <taxon>Gunneridae</taxon>
        <taxon>Pentapetalae</taxon>
        <taxon>rosids</taxon>
        <taxon>malvids</taxon>
        <taxon>Brassicales</taxon>
        <taxon>Brassicaceae</taxon>
        <taxon>Brassiceae</taxon>
        <taxon>Brassica</taxon>
    </lineage>
</organism>
<reference evidence="1 2" key="1">
    <citation type="submission" date="2021-05" db="EMBL/GenBank/DDBJ databases">
        <title>Genome Assembly of Synthetic Allotetraploid Brassica napus Reveals Homoeologous Exchanges between Subgenomes.</title>
        <authorList>
            <person name="Davis J.T."/>
        </authorList>
    </citation>
    <scope>NUCLEOTIDE SEQUENCE [LARGE SCALE GENOMIC DNA]</scope>
    <source>
        <strain evidence="2">cv. Da-Ae</strain>
        <tissue evidence="1">Seedling</tissue>
    </source>
</reference>
<sequence>MIMGEEEEGKAMMGKLCWKQNTGRADRSWKNIKRSLHGVNVATLDTYLTAYATTRATINCHRDDINVRCATCFYYKQITKFFNVLISLLKSMNLIRLIHFLSPMKKTN</sequence>
<gene>
    <name evidence="1" type="ORF">HID58_071335</name>
</gene>
<keyword evidence="2" id="KW-1185">Reference proteome</keyword>
<protein>
    <submittedName>
        <fullName evidence="1">Uncharacterized protein</fullName>
    </submittedName>
</protein>
<evidence type="ECO:0000313" key="1">
    <source>
        <dbReference type="EMBL" id="KAH0873973.1"/>
    </source>
</evidence>
<comment type="caution">
    <text evidence="1">The sequence shown here is derived from an EMBL/GenBank/DDBJ whole genome shotgun (WGS) entry which is preliminary data.</text>
</comment>
<evidence type="ECO:0000313" key="2">
    <source>
        <dbReference type="Proteomes" id="UP000824890"/>
    </source>
</evidence>
<dbReference type="EMBL" id="JAGKQM010000016">
    <property type="protein sequence ID" value="KAH0873973.1"/>
    <property type="molecule type" value="Genomic_DNA"/>
</dbReference>
<dbReference type="Proteomes" id="UP000824890">
    <property type="component" value="Unassembled WGS sequence"/>
</dbReference>